<keyword evidence="3 6" id="KW-0812">Transmembrane</keyword>
<dbReference type="SUPFAM" id="SSF103473">
    <property type="entry name" value="MFS general substrate transporter"/>
    <property type="match status" value="1"/>
</dbReference>
<feature type="transmembrane region" description="Helical" evidence="6">
    <location>
        <begin position="284"/>
        <end position="303"/>
    </location>
</feature>
<comment type="subcellular location">
    <subcellularLocation>
        <location evidence="1">Cell membrane</location>
        <topology evidence="1">Multi-pass membrane protein</topology>
    </subcellularLocation>
</comment>
<dbReference type="GO" id="GO:0005886">
    <property type="term" value="C:plasma membrane"/>
    <property type="evidence" value="ECO:0007669"/>
    <property type="project" value="UniProtKB-SubCell"/>
</dbReference>
<feature type="transmembrane region" description="Helical" evidence="6">
    <location>
        <begin position="80"/>
        <end position="100"/>
    </location>
</feature>
<dbReference type="PROSITE" id="PS50850">
    <property type="entry name" value="MFS"/>
    <property type="match status" value="1"/>
</dbReference>
<feature type="transmembrane region" description="Helical" evidence="6">
    <location>
        <begin position="21"/>
        <end position="44"/>
    </location>
</feature>
<feature type="transmembrane region" description="Helical" evidence="6">
    <location>
        <begin position="145"/>
        <end position="166"/>
    </location>
</feature>
<evidence type="ECO:0000313" key="8">
    <source>
        <dbReference type="EMBL" id="CAB4556120.1"/>
    </source>
</evidence>
<feature type="transmembrane region" description="Helical" evidence="6">
    <location>
        <begin position="106"/>
        <end position="124"/>
    </location>
</feature>
<feature type="transmembrane region" description="Helical" evidence="6">
    <location>
        <begin position="256"/>
        <end position="277"/>
    </location>
</feature>
<dbReference type="GO" id="GO:0022857">
    <property type="term" value="F:transmembrane transporter activity"/>
    <property type="evidence" value="ECO:0007669"/>
    <property type="project" value="InterPro"/>
</dbReference>
<dbReference type="InterPro" id="IPR011701">
    <property type="entry name" value="MFS"/>
</dbReference>
<keyword evidence="2" id="KW-1003">Cell membrane</keyword>
<evidence type="ECO:0000256" key="6">
    <source>
        <dbReference type="SAM" id="Phobius"/>
    </source>
</evidence>
<feature type="transmembrane region" description="Helical" evidence="6">
    <location>
        <begin position="50"/>
        <end position="68"/>
    </location>
</feature>
<dbReference type="InterPro" id="IPR020846">
    <property type="entry name" value="MFS_dom"/>
</dbReference>
<dbReference type="Pfam" id="PF07690">
    <property type="entry name" value="MFS_1"/>
    <property type="match status" value="1"/>
</dbReference>
<dbReference type="CDD" id="cd06173">
    <property type="entry name" value="MFS_MefA_like"/>
    <property type="match status" value="1"/>
</dbReference>
<evidence type="ECO:0000256" key="4">
    <source>
        <dbReference type="ARBA" id="ARBA00022989"/>
    </source>
</evidence>
<gene>
    <name evidence="8" type="ORF">UFOPK1541_00565</name>
</gene>
<feature type="domain" description="Major facilitator superfamily (MFS) profile" evidence="7">
    <location>
        <begin position="13"/>
        <end position="399"/>
    </location>
</feature>
<evidence type="ECO:0000256" key="1">
    <source>
        <dbReference type="ARBA" id="ARBA00004651"/>
    </source>
</evidence>
<keyword evidence="4 6" id="KW-1133">Transmembrane helix</keyword>
<proteinExistence type="predicted"/>
<feature type="transmembrane region" description="Helical" evidence="6">
    <location>
        <begin position="345"/>
        <end position="364"/>
    </location>
</feature>
<reference evidence="8" key="1">
    <citation type="submission" date="2020-05" db="EMBL/GenBank/DDBJ databases">
        <authorList>
            <person name="Chiriac C."/>
            <person name="Salcher M."/>
            <person name="Ghai R."/>
            <person name="Kavagutti S V."/>
        </authorList>
    </citation>
    <scope>NUCLEOTIDE SEQUENCE</scope>
</reference>
<protein>
    <submittedName>
        <fullName evidence="8">Unannotated protein</fullName>
    </submittedName>
</protein>
<evidence type="ECO:0000256" key="3">
    <source>
        <dbReference type="ARBA" id="ARBA00022692"/>
    </source>
</evidence>
<feature type="transmembrane region" description="Helical" evidence="6">
    <location>
        <begin position="213"/>
        <end position="236"/>
    </location>
</feature>
<organism evidence="8">
    <name type="scientific">freshwater metagenome</name>
    <dbReference type="NCBI Taxonomy" id="449393"/>
    <lineage>
        <taxon>unclassified sequences</taxon>
        <taxon>metagenomes</taxon>
        <taxon>ecological metagenomes</taxon>
    </lineage>
</organism>
<dbReference type="AlphaFoldDB" id="A0A6J6CX13"/>
<evidence type="ECO:0000259" key="7">
    <source>
        <dbReference type="PROSITE" id="PS50850"/>
    </source>
</evidence>
<evidence type="ECO:0000256" key="2">
    <source>
        <dbReference type="ARBA" id="ARBA00022475"/>
    </source>
</evidence>
<dbReference type="EMBL" id="CAEZTA010000065">
    <property type="protein sequence ID" value="CAB4556120.1"/>
    <property type="molecule type" value="Genomic_DNA"/>
</dbReference>
<feature type="transmembrane region" description="Helical" evidence="6">
    <location>
        <begin position="172"/>
        <end position="192"/>
    </location>
</feature>
<dbReference type="Gene3D" id="1.20.1250.20">
    <property type="entry name" value="MFS general substrate transporter like domains"/>
    <property type="match status" value="1"/>
</dbReference>
<dbReference type="PANTHER" id="PTHR23513:SF11">
    <property type="entry name" value="STAPHYLOFERRIN A TRANSPORTER"/>
    <property type="match status" value="1"/>
</dbReference>
<dbReference type="InterPro" id="IPR036259">
    <property type="entry name" value="MFS_trans_sf"/>
</dbReference>
<feature type="transmembrane region" description="Helical" evidence="6">
    <location>
        <begin position="309"/>
        <end position="333"/>
    </location>
</feature>
<keyword evidence="5 6" id="KW-0472">Membrane</keyword>
<accession>A0A6J6CX13</accession>
<sequence>MRRELQDLHSHPGFTALATSRFISNVGNGISPVALAFGVLALPGATGRDLSIVMAARMFPMVALMLFGGVIGDRFKRNRIVGGADILGSGFAALSAISLIANQSSVFFLALMGALFGILNALWWPAMSGVLPEILPKEKLQHGNAVIAMTTNIGYVFGALLGGTLVTLFGSGWALLVDAISFFIAGLIVWNLDLPKIIRENKNTMFHDLKLGWREFTSHSWVVTIVISFALINLAFESMLQILGPLKFAALESGPKFWSFNLAALTLGMLTGSLISLKIQFSRPLLFAMLIIAGASIWDFSLALSAPLWISLICAFFAGIAIDIFTVVWYTSLQSHIPEESYSRVVAYDALGSFGLSPIGIALAGPLAHAFGVSTMIYITGIIALVAALATLFVKSVRDLKPVAKP</sequence>
<evidence type="ECO:0000256" key="5">
    <source>
        <dbReference type="ARBA" id="ARBA00023136"/>
    </source>
</evidence>
<feature type="transmembrane region" description="Helical" evidence="6">
    <location>
        <begin position="370"/>
        <end position="394"/>
    </location>
</feature>
<name>A0A6J6CX13_9ZZZZ</name>
<dbReference type="PANTHER" id="PTHR23513">
    <property type="entry name" value="INTEGRAL MEMBRANE EFFLUX PROTEIN-RELATED"/>
    <property type="match status" value="1"/>
</dbReference>